<accession>A0A6J6SN90</accession>
<evidence type="ECO:0000313" key="6">
    <source>
        <dbReference type="EMBL" id="CAB5013895.1"/>
    </source>
</evidence>
<dbReference type="EMBL" id="CAEZYF010000019">
    <property type="protein sequence ID" value="CAB4736352.1"/>
    <property type="molecule type" value="Genomic_DNA"/>
</dbReference>
<dbReference type="EMBL" id="CAFAAV010000129">
    <property type="protein sequence ID" value="CAB4825567.1"/>
    <property type="molecule type" value="Genomic_DNA"/>
</dbReference>
<proteinExistence type="predicted"/>
<name>A0A6J6SN90_9ZZZZ</name>
<sequence length="159" mass="17420">MKVRLPLDPDRRNAVGAVSTGALSPGIDRAASRVLTEAIAIGSLDPVTGELIRWRNARRQDCQLCQSHRDEAARSAGVTDATLDAVDHFESSDLPEAHKTALRFVDAYLGNPDEVPADLVRQLQLHFTPTQRAEIILRLHGTTQNRVLRTLGLDQGPAR</sequence>
<reference evidence="2" key="1">
    <citation type="submission" date="2020-05" db="EMBL/GenBank/DDBJ databases">
        <authorList>
            <person name="Chiriac C."/>
            <person name="Salcher M."/>
            <person name="Ghai R."/>
            <person name="Kavagutti S V."/>
        </authorList>
    </citation>
    <scope>NUCLEOTIDE SEQUENCE</scope>
</reference>
<dbReference type="EMBL" id="CAESGF010000001">
    <property type="protein sequence ID" value="CAB4362489.1"/>
    <property type="molecule type" value="Genomic_DNA"/>
</dbReference>
<evidence type="ECO:0000313" key="2">
    <source>
        <dbReference type="EMBL" id="CAB4736352.1"/>
    </source>
</evidence>
<dbReference type="EMBL" id="CAFBOL010000122">
    <property type="protein sequence ID" value="CAB5013895.1"/>
    <property type="molecule type" value="Genomic_DNA"/>
</dbReference>
<evidence type="ECO:0000313" key="4">
    <source>
        <dbReference type="EMBL" id="CAB4851424.1"/>
    </source>
</evidence>
<dbReference type="EMBL" id="CAFBMT010000002">
    <property type="protein sequence ID" value="CAB4912724.1"/>
    <property type="molecule type" value="Genomic_DNA"/>
</dbReference>
<dbReference type="InterPro" id="IPR029032">
    <property type="entry name" value="AhpD-like"/>
</dbReference>
<evidence type="ECO:0000313" key="3">
    <source>
        <dbReference type="EMBL" id="CAB4825567.1"/>
    </source>
</evidence>
<evidence type="ECO:0000313" key="5">
    <source>
        <dbReference type="EMBL" id="CAB4912724.1"/>
    </source>
</evidence>
<gene>
    <name evidence="2" type="ORF">UFOPK2656_02572</name>
    <name evidence="3" type="ORF">UFOPK3099_01659</name>
    <name evidence="4" type="ORF">UFOPK3267_01532</name>
    <name evidence="5" type="ORF">UFOPK3651_00310</name>
    <name evidence="6" type="ORF">UFOPK3931_02962</name>
    <name evidence="1" type="ORF">UFOPK4189_00265</name>
</gene>
<organism evidence="2">
    <name type="scientific">freshwater metagenome</name>
    <dbReference type="NCBI Taxonomy" id="449393"/>
    <lineage>
        <taxon>unclassified sequences</taxon>
        <taxon>metagenomes</taxon>
        <taxon>ecological metagenomes</taxon>
    </lineage>
</organism>
<evidence type="ECO:0000313" key="1">
    <source>
        <dbReference type="EMBL" id="CAB4362489.1"/>
    </source>
</evidence>
<dbReference type="SUPFAM" id="SSF69118">
    <property type="entry name" value="AhpD-like"/>
    <property type="match status" value="1"/>
</dbReference>
<dbReference type="EMBL" id="CAFBIY010000080">
    <property type="protein sequence ID" value="CAB4851424.1"/>
    <property type="molecule type" value="Genomic_DNA"/>
</dbReference>
<dbReference type="Gene3D" id="1.20.1290.10">
    <property type="entry name" value="AhpD-like"/>
    <property type="match status" value="1"/>
</dbReference>
<protein>
    <submittedName>
        <fullName evidence="2">Unannotated protein</fullName>
    </submittedName>
</protein>
<dbReference type="AlphaFoldDB" id="A0A6J6SN90"/>